<evidence type="ECO:0000256" key="3">
    <source>
        <dbReference type="ARBA" id="ARBA00022448"/>
    </source>
</evidence>
<evidence type="ECO:0000256" key="2">
    <source>
        <dbReference type="ARBA" id="ARBA00005697"/>
    </source>
</evidence>
<protein>
    <submittedName>
        <fullName evidence="10">NCS2 family permease</fullName>
    </submittedName>
</protein>
<feature type="transmembrane region" description="Helical" evidence="9">
    <location>
        <begin position="442"/>
        <end position="459"/>
    </location>
</feature>
<dbReference type="PANTHER" id="PTHR43337">
    <property type="entry name" value="XANTHINE/URACIL PERMEASE C887.17-RELATED"/>
    <property type="match status" value="1"/>
</dbReference>
<organism evidence="10 11">
    <name type="scientific">Kribbibacterium absianum</name>
    <dbReference type="NCBI Taxonomy" id="3044210"/>
    <lineage>
        <taxon>Bacteria</taxon>
        <taxon>Bacillati</taxon>
        <taxon>Actinomycetota</taxon>
        <taxon>Coriobacteriia</taxon>
        <taxon>Coriobacteriales</taxon>
        <taxon>Kribbibacteriaceae</taxon>
        <taxon>Kribbibacterium</taxon>
    </lineage>
</organism>
<evidence type="ECO:0000256" key="8">
    <source>
        <dbReference type="PIRNR" id="PIRNR005353"/>
    </source>
</evidence>
<dbReference type="RefSeq" id="WP_283712231.1">
    <property type="nucleotide sequence ID" value="NZ_JASJEW010000001.1"/>
</dbReference>
<dbReference type="PIRSF" id="PIRSF005353">
    <property type="entry name" value="PbuG"/>
    <property type="match status" value="1"/>
</dbReference>
<dbReference type="InterPro" id="IPR045018">
    <property type="entry name" value="Azg-like"/>
</dbReference>
<feature type="transmembrane region" description="Helical" evidence="9">
    <location>
        <begin position="345"/>
        <end position="368"/>
    </location>
</feature>
<reference evidence="10" key="1">
    <citation type="submission" date="2023-05" db="EMBL/GenBank/DDBJ databases">
        <title>[olsenella] sp. nov., isolated from a pig farm feces dump.</title>
        <authorList>
            <person name="Chang Y.-H."/>
        </authorList>
    </citation>
    <scope>NUCLEOTIDE SEQUENCE</scope>
    <source>
        <strain evidence="10">YH-ols2217</strain>
    </source>
</reference>
<dbReference type="Pfam" id="PF00860">
    <property type="entry name" value="Xan_ur_permease"/>
    <property type="match status" value="1"/>
</dbReference>
<feature type="transmembrane region" description="Helical" evidence="9">
    <location>
        <begin position="267"/>
        <end position="292"/>
    </location>
</feature>
<evidence type="ECO:0000256" key="9">
    <source>
        <dbReference type="SAM" id="Phobius"/>
    </source>
</evidence>
<feature type="transmembrane region" description="Helical" evidence="9">
    <location>
        <begin position="177"/>
        <end position="201"/>
    </location>
</feature>
<evidence type="ECO:0000313" key="10">
    <source>
        <dbReference type="EMBL" id="MDJ1128587.1"/>
    </source>
</evidence>
<feature type="transmembrane region" description="Helical" evidence="9">
    <location>
        <begin position="51"/>
        <end position="78"/>
    </location>
</feature>
<keyword evidence="7 8" id="KW-0472">Membrane</keyword>
<dbReference type="InterPro" id="IPR006043">
    <property type="entry name" value="NCS2"/>
</dbReference>
<evidence type="ECO:0000256" key="5">
    <source>
        <dbReference type="ARBA" id="ARBA00022692"/>
    </source>
</evidence>
<evidence type="ECO:0000256" key="7">
    <source>
        <dbReference type="ARBA" id="ARBA00023136"/>
    </source>
</evidence>
<feature type="transmembrane region" description="Helical" evidence="9">
    <location>
        <begin position="304"/>
        <end position="325"/>
    </location>
</feature>
<sequence>MEEKLDKFFHLTERGTTVKTECLAALTTFVTVAYVLAVNPSVLADTGMDQGALFTATCLVCIIGTLLMGFITNFPFFLVPSMGLNAYFAYTIVIGMGYTWQMALAAVVVEGVVFAVISLTKLRDLLADAIPLALKKAITAGIGLFITIIGLKGSGLLQPNESTYVSMISFNGTVQSGTFSTMGICALLALVGIIVTAILMAKNVKGNILIGILVTWVLGMLCEATGIYVPNPELGYYTLFPDFSNGVAIPSMAPIAFAADFSDWATVGFVAVVIAILFASIFDTLGTLIGTATKAGLADKEGNIPGIGGGLLAEAITTVIAGFLGCSPTCVAVESNAGVAEGGRTGLTAVFGAVFFFIALFLSPIFLAIPSFATAPALVIVGFLMIGACCAINWDDPCEGVPAFVTLVAMPFFYSIAEGVFLGVISYTLINAFAGGEKAKSISPLLWVLCVLFIIKYFFI</sequence>
<keyword evidence="5 8" id="KW-0812">Transmembrane</keyword>
<dbReference type="InterPro" id="IPR026033">
    <property type="entry name" value="Azg-like_bact_archaea"/>
</dbReference>
<keyword evidence="3 8" id="KW-0813">Transport</keyword>
<evidence type="ECO:0000256" key="6">
    <source>
        <dbReference type="ARBA" id="ARBA00022989"/>
    </source>
</evidence>
<evidence type="ECO:0000256" key="1">
    <source>
        <dbReference type="ARBA" id="ARBA00004651"/>
    </source>
</evidence>
<dbReference type="Proteomes" id="UP001431693">
    <property type="component" value="Unassembled WGS sequence"/>
</dbReference>
<feature type="transmembrane region" description="Helical" evidence="9">
    <location>
        <begin position="208"/>
        <end position="229"/>
    </location>
</feature>
<comment type="similarity">
    <text evidence="2 8">Belongs to the nucleobase:cation symporter-2 (NCS2) (TC 2.A.40) family. Azg-like subfamily.</text>
</comment>
<feature type="transmembrane region" description="Helical" evidence="9">
    <location>
        <begin position="375"/>
        <end position="394"/>
    </location>
</feature>
<dbReference type="PANTHER" id="PTHR43337:SF1">
    <property type="entry name" value="XANTHINE_URACIL PERMEASE C887.17-RELATED"/>
    <property type="match status" value="1"/>
</dbReference>
<keyword evidence="11" id="KW-1185">Reference proteome</keyword>
<name>A0ABT6ZHQ9_9ACTN</name>
<keyword evidence="4 8" id="KW-1003">Cell membrane</keyword>
<comment type="caution">
    <text evidence="10">The sequence shown here is derived from an EMBL/GenBank/DDBJ whole genome shotgun (WGS) entry which is preliminary data.</text>
</comment>
<feature type="transmembrane region" description="Helical" evidence="9">
    <location>
        <begin position="137"/>
        <end position="157"/>
    </location>
</feature>
<accession>A0ABT6ZHQ9</accession>
<feature type="transmembrane region" description="Helical" evidence="9">
    <location>
        <begin position="23"/>
        <end position="44"/>
    </location>
</feature>
<dbReference type="EMBL" id="JASJEX010000001">
    <property type="protein sequence ID" value="MDJ1128587.1"/>
    <property type="molecule type" value="Genomic_DNA"/>
</dbReference>
<feature type="transmembrane region" description="Helical" evidence="9">
    <location>
        <begin position="400"/>
        <end position="430"/>
    </location>
</feature>
<proteinExistence type="inferred from homology"/>
<evidence type="ECO:0000313" key="11">
    <source>
        <dbReference type="Proteomes" id="UP001431693"/>
    </source>
</evidence>
<feature type="transmembrane region" description="Helical" evidence="9">
    <location>
        <begin position="98"/>
        <end position="117"/>
    </location>
</feature>
<comment type="subcellular location">
    <subcellularLocation>
        <location evidence="1 8">Cell membrane</location>
        <topology evidence="1 8">Multi-pass membrane protein</topology>
    </subcellularLocation>
</comment>
<evidence type="ECO:0000256" key="4">
    <source>
        <dbReference type="ARBA" id="ARBA00022475"/>
    </source>
</evidence>
<keyword evidence="6 8" id="KW-1133">Transmembrane helix</keyword>
<gene>
    <name evidence="10" type="ORF">QJ043_00605</name>
</gene>